<dbReference type="GO" id="GO:0005743">
    <property type="term" value="C:mitochondrial inner membrane"/>
    <property type="evidence" value="ECO:0007669"/>
    <property type="project" value="UniProtKB-SubCell"/>
</dbReference>
<dbReference type="GO" id="GO:1990547">
    <property type="term" value="P:mitochondrial phosphate ion transmembrane transport"/>
    <property type="evidence" value="ECO:0007669"/>
    <property type="project" value="InterPro"/>
</dbReference>
<keyword evidence="15" id="KW-1185">Reference proteome</keyword>
<evidence type="ECO:0000256" key="4">
    <source>
        <dbReference type="ARBA" id="ARBA00022692"/>
    </source>
</evidence>
<feature type="repeat" description="Solcar" evidence="10">
    <location>
        <begin position="6"/>
        <end position="81"/>
    </location>
</feature>
<comment type="similarity">
    <text evidence="2 11">Belongs to the mitochondrial carrier (TC 2.A.29) family.</text>
</comment>
<keyword evidence="7" id="KW-1133">Transmembrane helix</keyword>
<evidence type="ECO:0000313" key="14">
    <source>
        <dbReference type="EMBL" id="CAL4782988.1"/>
    </source>
</evidence>
<comment type="caution">
    <text evidence="12">The sequence shown here is derived from an EMBL/GenBank/DDBJ whole genome shotgun (WGS) entry which is preliminary data.</text>
</comment>
<evidence type="ECO:0000313" key="15">
    <source>
        <dbReference type="Proteomes" id="UP001152797"/>
    </source>
</evidence>
<dbReference type="Proteomes" id="UP001152797">
    <property type="component" value="Unassembled WGS sequence"/>
</dbReference>
<keyword evidence="8" id="KW-0496">Mitochondrion</keyword>
<dbReference type="InterPro" id="IPR044677">
    <property type="entry name" value="SLC25A3/Pic2/Mir1-like"/>
</dbReference>
<keyword evidence="4 10" id="KW-0812">Transmembrane</keyword>
<organism evidence="12">
    <name type="scientific">Cladocopium goreaui</name>
    <dbReference type="NCBI Taxonomy" id="2562237"/>
    <lineage>
        <taxon>Eukaryota</taxon>
        <taxon>Sar</taxon>
        <taxon>Alveolata</taxon>
        <taxon>Dinophyceae</taxon>
        <taxon>Suessiales</taxon>
        <taxon>Symbiodiniaceae</taxon>
        <taxon>Cladocopium</taxon>
    </lineage>
</organism>
<dbReference type="Gene3D" id="1.50.40.10">
    <property type="entry name" value="Mitochondrial carrier domain"/>
    <property type="match status" value="1"/>
</dbReference>
<dbReference type="GO" id="GO:0005315">
    <property type="term" value="F:phosphate transmembrane transporter activity"/>
    <property type="evidence" value="ECO:0007669"/>
    <property type="project" value="InterPro"/>
</dbReference>
<dbReference type="EMBL" id="CAMXCT010002106">
    <property type="protein sequence ID" value="CAI3995676.1"/>
    <property type="molecule type" value="Genomic_DNA"/>
</dbReference>
<sequence length="107" mass="11047">MALDPLASLRWYNAGALAGLVSAVVSNPADVVITQISSGGEDTGRASLGSLDLWKGLGARCVYFAAAICAQFLIYDTVKELLGVSTGDLRLVLDVFGISAKAESLLG</sequence>
<proteinExistence type="inferred from homology"/>
<evidence type="ECO:0000313" key="12">
    <source>
        <dbReference type="EMBL" id="CAI3995676.1"/>
    </source>
</evidence>
<dbReference type="InterPro" id="IPR023395">
    <property type="entry name" value="MCP_dom_sf"/>
</dbReference>
<reference evidence="12" key="1">
    <citation type="submission" date="2022-10" db="EMBL/GenBank/DDBJ databases">
        <authorList>
            <person name="Chen Y."/>
            <person name="Dougan E. K."/>
            <person name="Chan C."/>
            <person name="Rhodes N."/>
            <person name="Thang M."/>
        </authorList>
    </citation>
    <scope>NUCLEOTIDE SEQUENCE</scope>
</reference>
<evidence type="ECO:0000256" key="11">
    <source>
        <dbReference type="RuleBase" id="RU000488"/>
    </source>
</evidence>
<dbReference type="SUPFAM" id="SSF103506">
    <property type="entry name" value="Mitochondrial carrier"/>
    <property type="match status" value="1"/>
</dbReference>
<dbReference type="OrthoDB" id="427452at2759"/>
<reference evidence="13" key="2">
    <citation type="submission" date="2024-04" db="EMBL/GenBank/DDBJ databases">
        <authorList>
            <person name="Chen Y."/>
            <person name="Shah S."/>
            <person name="Dougan E. K."/>
            <person name="Thang M."/>
            <person name="Chan C."/>
        </authorList>
    </citation>
    <scope>NUCLEOTIDE SEQUENCE [LARGE SCALE GENOMIC DNA]</scope>
</reference>
<dbReference type="AlphaFoldDB" id="A0A9P1G165"/>
<dbReference type="EMBL" id="CAMXCT030002106">
    <property type="protein sequence ID" value="CAL4782988.1"/>
    <property type="molecule type" value="Genomic_DNA"/>
</dbReference>
<name>A0A9P1G165_9DINO</name>
<dbReference type="PANTHER" id="PTHR45671:SF12">
    <property type="entry name" value="MITOCHONDRIAL PHOSPHATE CARRIER PROTEIN"/>
    <property type="match status" value="1"/>
</dbReference>
<evidence type="ECO:0000256" key="1">
    <source>
        <dbReference type="ARBA" id="ARBA00004448"/>
    </source>
</evidence>
<keyword evidence="6" id="KW-0999">Mitochondrion inner membrane</keyword>
<evidence type="ECO:0000256" key="8">
    <source>
        <dbReference type="ARBA" id="ARBA00023128"/>
    </source>
</evidence>
<comment type="subcellular location">
    <subcellularLocation>
        <location evidence="1">Mitochondrion inner membrane</location>
        <topology evidence="1">Multi-pass membrane protein</topology>
    </subcellularLocation>
</comment>
<evidence type="ECO:0000256" key="5">
    <source>
        <dbReference type="ARBA" id="ARBA00022737"/>
    </source>
</evidence>
<accession>A0A9P1G165</accession>
<dbReference type="PROSITE" id="PS50920">
    <property type="entry name" value="SOLCAR"/>
    <property type="match status" value="1"/>
</dbReference>
<evidence type="ECO:0000256" key="3">
    <source>
        <dbReference type="ARBA" id="ARBA00022448"/>
    </source>
</evidence>
<evidence type="ECO:0000256" key="6">
    <source>
        <dbReference type="ARBA" id="ARBA00022792"/>
    </source>
</evidence>
<keyword evidence="9 10" id="KW-0472">Membrane</keyword>
<keyword evidence="5" id="KW-0677">Repeat</keyword>
<evidence type="ECO:0000256" key="2">
    <source>
        <dbReference type="ARBA" id="ARBA00006375"/>
    </source>
</evidence>
<protein>
    <submittedName>
        <fullName evidence="14">Mitochondrial substrate carrier family protein N (Solute carrier family 25 member 3 homolog)</fullName>
    </submittedName>
</protein>
<evidence type="ECO:0000313" key="13">
    <source>
        <dbReference type="EMBL" id="CAL1149051.1"/>
    </source>
</evidence>
<evidence type="ECO:0000256" key="7">
    <source>
        <dbReference type="ARBA" id="ARBA00022989"/>
    </source>
</evidence>
<dbReference type="EMBL" id="CAMXCT020002106">
    <property type="protein sequence ID" value="CAL1149051.1"/>
    <property type="molecule type" value="Genomic_DNA"/>
</dbReference>
<evidence type="ECO:0000256" key="9">
    <source>
        <dbReference type="ARBA" id="ARBA00023136"/>
    </source>
</evidence>
<gene>
    <name evidence="12" type="ORF">C1SCF055_LOCUS22207</name>
</gene>
<dbReference type="PANTHER" id="PTHR45671">
    <property type="entry name" value="SOLUTE CARRIER FAMILY 25 (MITOCHONDRIAL CARRIER PHOSPHATE CARRIER), MEMBER 3, LIKE-RELATED-RELATED"/>
    <property type="match status" value="1"/>
</dbReference>
<keyword evidence="3 11" id="KW-0813">Transport</keyword>
<evidence type="ECO:0000256" key="10">
    <source>
        <dbReference type="PROSITE-ProRule" id="PRU00282"/>
    </source>
</evidence>
<dbReference type="Pfam" id="PF00153">
    <property type="entry name" value="Mito_carr"/>
    <property type="match status" value="1"/>
</dbReference>
<dbReference type="InterPro" id="IPR018108">
    <property type="entry name" value="MCP_transmembrane"/>
</dbReference>